<dbReference type="EMBL" id="OU963897">
    <property type="protein sequence ID" value="CAH2989476.1"/>
    <property type="molecule type" value="Genomic_DNA"/>
</dbReference>
<dbReference type="Pfam" id="PF24520">
    <property type="entry name" value="ARM_KNTC1_1st"/>
    <property type="match status" value="1"/>
</dbReference>
<sequence>MAFVYSSLSHLTLSDSFNYIEAKILYHNIVIQSKNTVHLLNIKDGSNGNPHTTLNFKSDIVAKAEQKHLLWLLLKSGELNIINLRECSHIVVIINNYKIRELHCIPDNELFLVSESGDFFVCSLAIEDIDIQFKNGVSEISTDLLKTSRPLSVTKSNSINNVWKGLFIYNEQENLTLKCPLTNLNRNIVHNKNVKYILPWNDLLILSEKCSMWIINPIDASVLFVFPSSTMSYYPVEIYNQVLYYLTWRENEIQICCAWNAASPKETLPIYEDSSEKSIAGLSSQETLKQQLLTQIEIALLDNEPTHLTTQLLSYFEKIEDYTFLINAASKLCQHNLVYKSILYSLQNKMFLTGNKDFIHILTDLIIKVDLLEYISFKGNKNYEGVSFYEKQFVELCIIFIEKSDLDLASICWLKYTEVKLHIDSDNVISILSAIPYNIKMKTLIMWLKNFAPSLLEENPFYIDHFVKWTVERVFNLEHSGYWPKIGLKFIEEIITVLELSLKMVSVRPISMDELDSLKDQINYIIELKENYKINMLLSELSSQSPNEVAIIMLRRCYSEDLQIFLQGYLSSYSTRHLFELDDTLRTYIESEAAISGGGVDGFRLKILLDAFRSTTKKLDCLLQVLKLLDVPWDSNVLQLAVAAASSSSRDFTVTDTDRTLALEIQKEFNFAKVKVVLKKYNFPLTCRDYSLVLNKITSSAKVDLDDLNIICNVTNIIHYGSVLYIDKCLSNCETKTALNYFNNLSSNNKKIIFKAILNKYEQIVNSDSSDSTSEKNYLDFLKGTSLLSDYEMIDIENLYILKNSFNVTMTIDNIYDESSCQKKTNEWLRKNARIMSSAQRECITKLTRTSQSSSSILLNMLRRTPASDSVRTFLENLIISAEDASNKPNTSALSSFEDGCNSTLLINCFHTLIDLIFKCDEDNLHILVGYLSILNALINGIVMHKHLSVAWKFQYIYLPISSITSMNNLIKFFDLMKTPKYSVTDGYILADGYDFVPLKMISYLLKYSFLSENATSQEELHEVQDKVARKLLSKVITYQELDELILTSLLLILSSFEGENNQSWLLDILRGQSDVISQPIKNYLSTQIVRRIFLLDDDLPANVVSYPPQHILKIKFNINLEDIALPDNSDETWDVKVILFCVLRQYPNTDFDRLVELCRTLGVTINDGLTLQMISLLSTWELKYKLNIDELNCRQMIFENDEKNLISKCLTIWENVERKDLLIDILTDFWKNGEVSLYGRSVSINPYYYEVYMCIYYLLYGISGELRNIKEYLILIFLKDYKRISTPKQYEYELFSVKGMFPEIGYYRLPFHLFMRDDKWSNLKSEITLETYERWLPVVGLLSLDSDSQTAKDMICSNALKQTMTTRKRLEGNEEEGTEPWRLITREEPLLRAAHKCVRHIANMEWAGACLFYVLQGCARGADQVAAAHLCYQFAQRWAAVQPGNRAVRQMERLHSSLSTRHALHKINWACEEFIRLSTEPSQLIRALYLHPAFVEKMSRHDVNRAANEIADKNGINISSIRIHLLENILERTHNENSRKTMAGLNNRELKTAKYILKATCPKMGAIYLSRIAFDDDSDHNKGKKLRALQCLMSVVETDTAVKVTNREREALWNSLVELIHIVSLENIEMPWVVATFTQDKCRAIELLLQVSTNIEALKIAAELGRKYGNIKIVSDLLPLLLRAGLYDEMTPLLLKLSAPPNDFIYTAWRAVIITPFQQADHPITERQKIKCVNAINLLPVCPVIKDEDLVEIWKNCVRCKCFGVGCLVLPYMSTQTRHSLSELQRIDKRNLIASLKNLHAETYLISGAMHVIENMSFRGQR</sequence>
<dbReference type="Proteomes" id="UP001153292">
    <property type="component" value="Chromosome 4"/>
</dbReference>
<dbReference type="InterPro" id="IPR019527">
    <property type="entry name" value="RZZ-complex_KNTC1/ROD_C"/>
</dbReference>
<evidence type="ECO:0000313" key="3">
    <source>
        <dbReference type="EMBL" id="CAH2989476.1"/>
    </source>
</evidence>
<dbReference type="InterPro" id="IPR055403">
    <property type="entry name" value="ARM_KNTC1_1st"/>
</dbReference>
<keyword evidence="4" id="KW-1185">Reference proteome</keyword>
<dbReference type="InterPro" id="IPR052802">
    <property type="entry name" value="KNTC1"/>
</dbReference>
<organism evidence="3 4">
    <name type="scientific">Chilo suppressalis</name>
    <name type="common">Asiatic rice borer moth</name>
    <dbReference type="NCBI Taxonomy" id="168631"/>
    <lineage>
        <taxon>Eukaryota</taxon>
        <taxon>Metazoa</taxon>
        <taxon>Ecdysozoa</taxon>
        <taxon>Arthropoda</taxon>
        <taxon>Hexapoda</taxon>
        <taxon>Insecta</taxon>
        <taxon>Pterygota</taxon>
        <taxon>Neoptera</taxon>
        <taxon>Endopterygota</taxon>
        <taxon>Lepidoptera</taxon>
        <taxon>Glossata</taxon>
        <taxon>Ditrysia</taxon>
        <taxon>Pyraloidea</taxon>
        <taxon>Crambidae</taxon>
        <taxon>Crambinae</taxon>
        <taxon>Chilo</taxon>
    </lineage>
</organism>
<gene>
    <name evidence="3" type="ORF">CHILSU_LOCUS8826</name>
</gene>
<accession>A0ABN8LCV8</accession>
<evidence type="ECO:0008006" key="5">
    <source>
        <dbReference type="Google" id="ProtNLM"/>
    </source>
</evidence>
<evidence type="ECO:0000259" key="2">
    <source>
        <dbReference type="Pfam" id="PF24520"/>
    </source>
</evidence>
<dbReference type="Pfam" id="PF10493">
    <property type="entry name" value="Rod_C"/>
    <property type="match status" value="1"/>
</dbReference>
<evidence type="ECO:0000259" key="1">
    <source>
        <dbReference type="Pfam" id="PF10493"/>
    </source>
</evidence>
<proteinExistence type="predicted"/>
<name>A0ABN8LCV8_CHISP</name>
<dbReference type="PANTHER" id="PTHR15688:SF1">
    <property type="entry name" value="KINETOCHORE-ASSOCIATED PROTEIN 1"/>
    <property type="match status" value="1"/>
</dbReference>
<reference evidence="3" key="1">
    <citation type="submission" date="2021-12" db="EMBL/GenBank/DDBJ databases">
        <authorList>
            <person name="King R."/>
        </authorList>
    </citation>
    <scope>NUCLEOTIDE SEQUENCE</scope>
</reference>
<feature type="domain" description="RZZ complex subunit KNTC1/ROD C-terminal" evidence="1">
    <location>
        <begin position="1301"/>
        <end position="1786"/>
    </location>
</feature>
<evidence type="ECO:0000313" key="4">
    <source>
        <dbReference type="Proteomes" id="UP001153292"/>
    </source>
</evidence>
<protein>
    <recommendedName>
        <fullName evidence="5">RZZ complex subunit KNTC1/ROD C-terminal domain-containing protein</fullName>
    </recommendedName>
</protein>
<feature type="domain" description="KNTC1 first ARM-repeats" evidence="2">
    <location>
        <begin position="305"/>
        <end position="488"/>
    </location>
</feature>
<dbReference type="PANTHER" id="PTHR15688">
    <property type="entry name" value="KINETOCHORE-ASSOCIATED PROTEIN 1"/>
    <property type="match status" value="1"/>
</dbReference>